<dbReference type="PRINTS" id="PR00412">
    <property type="entry name" value="EPOXHYDRLASE"/>
</dbReference>
<feature type="region of interest" description="Disordered" evidence="1">
    <location>
        <begin position="21"/>
        <end position="68"/>
    </location>
</feature>
<dbReference type="PANTHER" id="PTHR43194:SF2">
    <property type="entry name" value="PEROXISOMAL MEMBRANE PROTEIN LPX1"/>
    <property type="match status" value="1"/>
</dbReference>
<gene>
    <name evidence="3" type="ORF">AB0E65_04680</name>
</gene>
<comment type="caution">
    <text evidence="3">The sequence shown here is derived from an EMBL/GenBank/DDBJ whole genome shotgun (WGS) entry which is preliminary data.</text>
</comment>
<sequence length="320" mass="34205">MARRIDLTGAGGLRLAAWEFAEPPKPAGQAGPQGPDGFPPDPALGAVQVAGSGSGPRGEPPEPSQGPGVLLLHGLLGRASHWAQTARGLSGSCRAVALDQRGHGLSDHPEGPAGLTPEAFVADAEAALEQLGMGPAVVVGHGMGALVGWRLAVARPDLVRALVLAEMRAAAVGAALHREWEDWLAAWPTPFATLGEVREWFSRDPWVERPSEARAAYFAEVMTHAPDGWRPVFDPEQMRLARRGWAFDAHWEELAQVPCPALVVRGVDGQLGRAEAHEMVRVLPRGEYAEIPDAGHLLHHDQPDAWQSLLTRFLQGVLTP</sequence>
<dbReference type="Gene3D" id="3.40.50.1820">
    <property type="entry name" value="alpha/beta hydrolase"/>
    <property type="match status" value="1"/>
</dbReference>
<dbReference type="SUPFAM" id="SSF53474">
    <property type="entry name" value="alpha/beta-Hydrolases"/>
    <property type="match status" value="1"/>
</dbReference>
<dbReference type="InterPro" id="IPR000639">
    <property type="entry name" value="Epox_hydrolase-like"/>
</dbReference>
<dbReference type="Proteomes" id="UP001550850">
    <property type="component" value="Unassembled WGS sequence"/>
</dbReference>
<feature type="compositionally biased region" description="Low complexity" evidence="1">
    <location>
        <begin position="27"/>
        <end position="36"/>
    </location>
</feature>
<keyword evidence="3" id="KW-0378">Hydrolase</keyword>
<protein>
    <submittedName>
        <fullName evidence="3">Alpha/beta hydrolase</fullName>
    </submittedName>
</protein>
<dbReference type="InterPro" id="IPR000073">
    <property type="entry name" value="AB_hydrolase_1"/>
</dbReference>
<evidence type="ECO:0000256" key="1">
    <source>
        <dbReference type="SAM" id="MobiDB-lite"/>
    </source>
</evidence>
<accession>A0ABV2YD86</accession>
<dbReference type="InterPro" id="IPR029058">
    <property type="entry name" value="AB_hydrolase_fold"/>
</dbReference>
<evidence type="ECO:0000313" key="4">
    <source>
        <dbReference type="Proteomes" id="UP001550850"/>
    </source>
</evidence>
<dbReference type="InterPro" id="IPR050228">
    <property type="entry name" value="Carboxylesterase_BioH"/>
</dbReference>
<evidence type="ECO:0000313" key="3">
    <source>
        <dbReference type="EMBL" id="MEU3553521.1"/>
    </source>
</evidence>
<reference evidence="3 4" key="1">
    <citation type="submission" date="2024-06" db="EMBL/GenBank/DDBJ databases">
        <title>The Natural Products Discovery Center: Release of the First 8490 Sequenced Strains for Exploring Actinobacteria Biosynthetic Diversity.</title>
        <authorList>
            <person name="Kalkreuter E."/>
            <person name="Kautsar S.A."/>
            <person name="Yang D."/>
            <person name="Bader C.D."/>
            <person name="Teijaro C.N."/>
            <person name="Fluegel L."/>
            <person name="Davis C.M."/>
            <person name="Simpson J.R."/>
            <person name="Lauterbach L."/>
            <person name="Steele A.D."/>
            <person name="Gui C."/>
            <person name="Meng S."/>
            <person name="Li G."/>
            <person name="Viehrig K."/>
            <person name="Ye F."/>
            <person name="Su P."/>
            <person name="Kiefer A.F."/>
            <person name="Nichols A."/>
            <person name="Cepeda A.J."/>
            <person name="Yan W."/>
            <person name="Fan B."/>
            <person name="Jiang Y."/>
            <person name="Adhikari A."/>
            <person name="Zheng C.-J."/>
            <person name="Schuster L."/>
            <person name="Cowan T.M."/>
            <person name="Smanski M.J."/>
            <person name="Chevrette M.G."/>
            <person name="De Carvalho L.P.S."/>
            <person name="Shen B."/>
        </authorList>
    </citation>
    <scope>NUCLEOTIDE SEQUENCE [LARGE SCALE GENOMIC DNA]</scope>
    <source>
        <strain evidence="3 4">NPDC038104</strain>
    </source>
</reference>
<feature type="domain" description="AB hydrolase-1" evidence="2">
    <location>
        <begin position="69"/>
        <end position="305"/>
    </location>
</feature>
<name>A0ABV2YD86_9ACTN</name>
<evidence type="ECO:0000259" key="2">
    <source>
        <dbReference type="Pfam" id="PF12697"/>
    </source>
</evidence>
<dbReference type="EMBL" id="JBEZUR010000004">
    <property type="protein sequence ID" value="MEU3553521.1"/>
    <property type="molecule type" value="Genomic_DNA"/>
</dbReference>
<dbReference type="Pfam" id="PF12697">
    <property type="entry name" value="Abhydrolase_6"/>
    <property type="match status" value="1"/>
</dbReference>
<organism evidence="3 4">
    <name type="scientific">Streptomyces fragilis</name>
    <dbReference type="NCBI Taxonomy" id="67301"/>
    <lineage>
        <taxon>Bacteria</taxon>
        <taxon>Bacillati</taxon>
        <taxon>Actinomycetota</taxon>
        <taxon>Actinomycetes</taxon>
        <taxon>Kitasatosporales</taxon>
        <taxon>Streptomycetaceae</taxon>
        <taxon>Streptomyces</taxon>
    </lineage>
</organism>
<dbReference type="PANTHER" id="PTHR43194">
    <property type="entry name" value="HYDROLASE ALPHA/BETA FOLD FAMILY"/>
    <property type="match status" value="1"/>
</dbReference>
<keyword evidence="4" id="KW-1185">Reference proteome</keyword>
<dbReference type="RefSeq" id="WP_108951754.1">
    <property type="nucleotide sequence ID" value="NZ_BEVZ01000001.1"/>
</dbReference>
<proteinExistence type="predicted"/>
<dbReference type="GO" id="GO:0016787">
    <property type="term" value="F:hydrolase activity"/>
    <property type="evidence" value="ECO:0007669"/>
    <property type="project" value="UniProtKB-KW"/>
</dbReference>